<keyword evidence="3" id="KW-1185">Reference proteome</keyword>
<sequence length="75" mass="8299">MNLGRQPRGRRGDFDRPYSALTLRLWLAVFGLVACAVLAVLSWRADLDGMAWVLVVLAVVAAGDIVVVQLRRHAR</sequence>
<dbReference type="PROSITE" id="PS51257">
    <property type="entry name" value="PROKAR_LIPOPROTEIN"/>
    <property type="match status" value="1"/>
</dbReference>
<comment type="caution">
    <text evidence="2">The sequence shown here is derived from an EMBL/GenBank/DDBJ whole genome shotgun (WGS) entry which is preliminary data.</text>
</comment>
<keyword evidence="1" id="KW-0812">Transmembrane</keyword>
<evidence type="ECO:0000313" key="3">
    <source>
        <dbReference type="Proteomes" id="UP000652013"/>
    </source>
</evidence>
<dbReference type="EMBL" id="BOOY01000025">
    <property type="protein sequence ID" value="GIJ03839.1"/>
    <property type="molecule type" value="Genomic_DNA"/>
</dbReference>
<dbReference type="AlphaFoldDB" id="A0A8J4DK01"/>
<evidence type="ECO:0000256" key="1">
    <source>
        <dbReference type="SAM" id="Phobius"/>
    </source>
</evidence>
<feature type="transmembrane region" description="Helical" evidence="1">
    <location>
        <begin position="49"/>
        <end position="70"/>
    </location>
</feature>
<name>A0A8J4DK01_9ACTN</name>
<evidence type="ECO:0000313" key="2">
    <source>
        <dbReference type="EMBL" id="GIJ03839.1"/>
    </source>
</evidence>
<dbReference type="RefSeq" id="WP_203939097.1">
    <property type="nucleotide sequence ID" value="NZ_BAAAGJ010000002.1"/>
</dbReference>
<gene>
    <name evidence="2" type="ORF">Sya03_31910</name>
</gene>
<reference evidence="2" key="1">
    <citation type="submission" date="2021-01" db="EMBL/GenBank/DDBJ databases">
        <title>Whole genome shotgun sequence of Spirilliplanes yamanashiensis NBRC 15828.</title>
        <authorList>
            <person name="Komaki H."/>
            <person name="Tamura T."/>
        </authorList>
    </citation>
    <scope>NUCLEOTIDE SEQUENCE</scope>
    <source>
        <strain evidence="2">NBRC 15828</strain>
    </source>
</reference>
<keyword evidence="1" id="KW-1133">Transmembrane helix</keyword>
<dbReference type="Proteomes" id="UP000652013">
    <property type="component" value="Unassembled WGS sequence"/>
</dbReference>
<accession>A0A8J4DK01</accession>
<feature type="transmembrane region" description="Helical" evidence="1">
    <location>
        <begin position="21"/>
        <end position="43"/>
    </location>
</feature>
<protein>
    <submittedName>
        <fullName evidence="2">Uncharacterized protein</fullName>
    </submittedName>
</protein>
<organism evidence="2 3">
    <name type="scientific">Spirilliplanes yamanashiensis</name>
    <dbReference type="NCBI Taxonomy" id="42233"/>
    <lineage>
        <taxon>Bacteria</taxon>
        <taxon>Bacillati</taxon>
        <taxon>Actinomycetota</taxon>
        <taxon>Actinomycetes</taxon>
        <taxon>Micromonosporales</taxon>
        <taxon>Micromonosporaceae</taxon>
        <taxon>Spirilliplanes</taxon>
    </lineage>
</organism>
<keyword evidence="1" id="KW-0472">Membrane</keyword>
<proteinExistence type="predicted"/>